<feature type="domain" description="FYVE-type" evidence="5">
    <location>
        <begin position="348"/>
        <end position="409"/>
    </location>
</feature>
<dbReference type="InterPro" id="IPR017455">
    <property type="entry name" value="Znf_FYVE-rel"/>
</dbReference>
<dbReference type="Pfam" id="PF01590">
    <property type="entry name" value="GAF"/>
    <property type="match status" value="1"/>
</dbReference>
<dbReference type="GO" id="GO:0008270">
    <property type="term" value="F:zinc ion binding"/>
    <property type="evidence" value="ECO:0007669"/>
    <property type="project" value="UniProtKB-KW"/>
</dbReference>
<proteinExistence type="predicted"/>
<evidence type="ECO:0000256" key="2">
    <source>
        <dbReference type="ARBA" id="ARBA00022771"/>
    </source>
</evidence>
<dbReference type="Pfam" id="PF01363">
    <property type="entry name" value="FYVE"/>
    <property type="match status" value="2"/>
</dbReference>
<dbReference type="InterPro" id="IPR013083">
    <property type="entry name" value="Znf_RING/FYVE/PHD"/>
</dbReference>
<dbReference type="PANTHER" id="PTHR43102:SF2">
    <property type="entry name" value="GAF DOMAIN-CONTAINING PROTEIN"/>
    <property type="match status" value="1"/>
</dbReference>
<evidence type="ECO:0000256" key="1">
    <source>
        <dbReference type="ARBA" id="ARBA00022723"/>
    </source>
</evidence>
<dbReference type="AlphaFoldDB" id="A0A1W0A1T8"/>
<evidence type="ECO:0000256" key="3">
    <source>
        <dbReference type="ARBA" id="ARBA00022833"/>
    </source>
</evidence>
<reference evidence="6 7" key="1">
    <citation type="journal article" date="2014" name="Genome Biol. Evol.">
        <title>The secreted proteins of Achlya hypogyna and Thraustotheca clavata identify the ancestral oomycete secretome and reveal gene acquisitions by horizontal gene transfer.</title>
        <authorList>
            <person name="Misner I."/>
            <person name="Blouin N."/>
            <person name="Leonard G."/>
            <person name="Richards T.A."/>
            <person name="Lane C.E."/>
        </authorList>
    </citation>
    <scope>NUCLEOTIDE SEQUENCE [LARGE SCALE GENOMIC DNA]</scope>
    <source>
        <strain evidence="6 7">ATCC 34112</strain>
    </source>
</reference>
<dbReference type="InterPro" id="IPR029016">
    <property type="entry name" value="GAF-like_dom_sf"/>
</dbReference>
<dbReference type="Proteomes" id="UP000243217">
    <property type="component" value="Unassembled WGS sequence"/>
</dbReference>
<protein>
    <recommendedName>
        <fullName evidence="5">FYVE-type domain-containing protein</fullName>
    </recommendedName>
</protein>
<keyword evidence="2 4" id="KW-0863">Zinc-finger</keyword>
<keyword evidence="1" id="KW-0479">Metal-binding</keyword>
<dbReference type="SUPFAM" id="SSF57903">
    <property type="entry name" value="FYVE/PHD zinc finger"/>
    <property type="match status" value="2"/>
</dbReference>
<gene>
    <name evidence="6" type="ORF">THRCLA_03529</name>
</gene>
<evidence type="ECO:0000256" key="4">
    <source>
        <dbReference type="PROSITE-ProRule" id="PRU00091"/>
    </source>
</evidence>
<accession>A0A1W0A1T8</accession>
<keyword evidence="3" id="KW-0862">Zinc</keyword>
<dbReference type="PANTHER" id="PTHR43102">
    <property type="entry name" value="SLR1143 PROTEIN"/>
    <property type="match status" value="1"/>
</dbReference>
<dbReference type="CDD" id="cd00065">
    <property type="entry name" value="FYVE_like_SF"/>
    <property type="match status" value="2"/>
</dbReference>
<keyword evidence="7" id="KW-1185">Reference proteome</keyword>
<comment type="caution">
    <text evidence="6">The sequence shown here is derived from an EMBL/GenBank/DDBJ whole genome shotgun (WGS) entry which is preliminary data.</text>
</comment>
<organism evidence="6 7">
    <name type="scientific">Thraustotheca clavata</name>
    <dbReference type="NCBI Taxonomy" id="74557"/>
    <lineage>
        <taxon>Eukaryota</taxon>
        <taxon>Sar</taxon>
        <taxon>Stramenopiles</taxon>
        <taxon>Oomycota</taxon>
        <taxon>Saprolegniomycetes</taxon>
        <taxon>Saprolegniales</taxon>
        <taxon>Achlyaceae</taxon>
        <taxon>Thraustotheca</taxon>
    </lineage>
</organism>
<name>A0A1W0A1T8_9STRA</name>
<feature type="domain" description="FYVE-type" evidence="5">
    <location>
        <begin position="227"/>
        <end position="288"/>
    </location>
</feature>
<dbReference type="STRING" id="74557.A0A1W0A1T8"/>
<dbReference type="Gene3D" id="3.30.450.40">
    <property type="match status" value="1"/>
</dbReference>
<dbReference type="EMBL" id="JNBS01000658">
    <property type="protein sequence ID" value="OQS04225.1"/>
    <property type="molecule type" value="Genomic_DNA"/>
</dbReference>
<dbReference type="PROSITE" id="PS50178">
    <property type="entry name" value="ZF_FYVE"/>
    <property type="match status" value="2"/>
</dbReference>
<dbReference type="InterPro" id="IPR011011">
    <property type="entry name" value="Znf_FYVE_PHD"/>
</dbReference>
<dbReference type="SMART" id="SM00065">
    <property type="entry name" value="GAF"/>
    <property type="match status" value="1"/>
</dbReference>
<dbReference type="Gene3D" id="3.30.40.10">
    <property type="entry name" value="Zinc/RING finger domain, C3HC4 (zinc finger)"/>
    <property type="match status" value="2"/>
</dbReference>
<evidence type="ECO:0000259" key="5">
    <source>
        <dbReference type="PROSITE" id="PS50178"/>
    </source>
</evidence>
<dbReference type="InterPro" id="IPR000306">
    <property type="entry name" value="Znf_FYVE"/>
</dbReference>
<dbReference type="OrthoDB" id="303614at2759"/>
<dbReference type="SUPFAM" id="SSF55781">
    <property type="entry name" value="GAF domain-like"/>
    <property type="match status" value="1"/>
</dbReference>
<sequence length="481" mass="53799">MQASPDVLSVEEFLDLDVGITTSNNSARTAKWQTPALLPTENERLAHLQSYNILDTPPERVFDVICELASNVLKCPMAGISFIDEDREWFKARIGWVDPEIPRNIALCSLTITSNNGLAIMDVTKDKKFATNPLVQSSPGIKFYAGWPILDSSGLALGTVCVFDFKPHSEADMATLEKLAHVAMMHLEDRKNTRSPDSDKSNDTSTLLEHPVISMNELLRSKECIAKKDRVRCAKCARMFSWFRHKKQCRACGDVFCSFCSVAKRAKQRHGPAIFKVFICLTCINIGSVLGHFKLCPDVRDSLRDADCNPVLSSYSITKKELEQIQRLEEQDLLTPHRLARASECIPFDERGCCHVCNRGFNIFRSKHTCRVCGDIVCFGCSKKKLAKFGDGLEMEPITVCIECIISLTNKALQVELSHEASGCSWMLANRTTLDLESYQTSRQQRSSMISALDTVKSLLLSVDDRSRISSTSLPSKQQIV</sequence>
<evidence type="ECO:0000313" key="6">
    <source>
        <dbReference type="EMBL" id="OQS04225.1"/>
    </source>
</evidence>
<dbReference type="InterPro" id="IPR003018">
    <property type="entry name" value="GAF"/>
</dbReference>
<dbReference type="SMART" id="SM00064">
    <property type="entry name" value="FYVE"/>
    <property type="match status" value="2"/>
</dbReference>
<evidence type="ECO:0000313" key="7">
    <source>
        <dbReference type="Proteomes" id="UP000243217"/>
    </source>
</evidence>